<feature type="non-terminal residue" evidence="2">
    <location>
        <position position="96"/>
    </location>
</feature>
<feature type="region of interest" description="Disordered" evidence="1">
    <location>
        <begin position="38"/>
        <end position="66"/>
    </location>
</feature>
<proteinExistence type="predicted"/>
<evidence type="ECO:0000256" key="1">
    <source>
        <dbReference type="SAM" id="MobiDB-lite"/>
    </source>
</evidence>
<name>A0A6J4UHU7_9BACT</name>
<accession>A0A6J4UHU7</accession>
<feature type="compositionally biased region" description="Basic residues" evidence="1">
    <location>
        <begin position="48"/>
        <end position="66"/>
    </location>
</feature>
<protein>
    <submittedName>
        <fullName evidence="2">Uncharacterized protein</fullName>
    </submittedName>
</protein>
<evidence type="ECO:0000313" key="2">
    <source>
        <dbReference type="EMBL" id="CAA9549951.1"/>
    </source>
</evidence>
<organism evidence="2">
    <name type="scientific">uncultured Thermomicrobiales bacterium</name>
    <dbReference type="NCBI Taxonomy" id="1645740"/>
    <lineage>
        <taxon>Bacteria</taxon>
        <taxon>Pseudomonadati</taxon>
        <taxon>Thermomicrobiota</taxon>
        <taxon>Thermomicrobia</taxon>
        <taxon>Thermomicrobiales</taxon>
        <taxon>environmental samples</taxon>
    </lineage>
</organism>
<dbReference type="AlphaFoldDB" id="A0A6J4UHU7"/>
<feature type="non-terminal residue" evidence="2">
    <location>
        <position position="1"/>
    </location>
</feature>
<reference evidence="2" key="1">
    <citation type="submission" date="2020-02" db="EMBL/GenBank/DDBJ databases">
        <authorList>
            <person name="Meier V. D."/>
        </authorList>
    </citation>
    <scope>NUCLEOTIDE SEQUENCE</scope>
    <source>
        <strain evidence="2">AVDCRST_MAG19</strain>
    </source>
</reference>
<feature type="compositionally biased region" description="Basic and acidic residues" evidence="1">
    <location>
        <begin position="38"/>
        <end position="47"/>
    </location>
</feature>
<gene>
    <name evidence="2" type="ORF">AVDCRST_MAG19-724</name>
</gene>
<sequence length="96" mass="10846">ALAGVPLWGRALPFRVAFAVGTRRVWDGGGACARDARLSRQRPVDRRHPLRRGRRAGRDRARRARARPRHVLHGYSLGARLRRRACVPRSLLALPL</sequence>
<dbReference type="EMBL" id="CADCWL010000031">
    <property type="protein sequence ID" value="CAA9549951.1"/>
    <property type="molecule type" value="Genomic_DNA"/>
</dbReference>